<keyword evidence="3" id="KW-1185">Reference proteome</keyword>
<dbReference type="Proteomes" id="UP000441399">
    <property type="component" value="Unassembled WGS sequence"/>
</dbReference>
<keyword evidence="1" id="KW-0812">Transmembrane</keyword>
<accession>A0A5S9NQL6</accession>
<keyword evidence="1" id="KW-1133">Transmembrane helix</keyword>
<sequence length="75" mass="8708">MECQLKLGDDVFGFIFEFIFRLSAKLFGKASDCSYDCEGGQFGFFEFGYSVILVTCIISCIYISVKFFYKRYVKK</sequence>
<keyword evidence="1" id="KW-0472">Membrane</keyword>
<dbReference type="AlphaFoldDB" id="A0A5S9NQL6"/>
<organism evidence="2 3">
    <name type="scientific">BD1-7 clade bacterium</name>
    <dbReference type="NCBI Taxonomy" id="2029982"/>
    <lineage>
        <taxon>Bacteria</taxon>
        <taxon>Pseudomonadati</taxon>
        <taxon>Pseudomonadota</taxon>
        <taxon>Gammaproteobacteria</taxon>
        <taxon>Cellvibrionales</taxon>
        <taxon>Spongiibacteraceae</taxon>
        <taxon>BD1-7 clade</taxon>
    </lineage>
</organism>
<evidence type="ECO:0000313" key="2">
    <source>
        <dbReference type="EMBL" id="CAA0092755.1"/>
    </source>
</evidence>
<name>A0A5S9NQL6_9GAMM</name>
<dbReference type="EMBL" id="CACSIO010000002">
    <property type="protein sequence ID" value="CAA0092755.1"/>
    <property type="molecule type" value="Genomic_DNA"/>
</dbReference>
<evidence type="ECO:0000313" key="3">
    <source>
        <dbReference type="Proteomes" id="UP000441399"/>
    </source>
</evidence>
<feature type="transmembrane region" description="Helical" evidence="1">
    <location>
        <begin position="47"/>
        <end position="69"/>
    </location>
</feature>
<protein>
    <submittedName>
        <fullName evidence="2">Uncharacterized protein</fullName>
    </submittedName>
</protein>
<evidence type="ECO:0000256" key="1">
    <source>
        <dbReference type="SAM" id="Phobius"/>
    </source>
</evidence>
<reference evidence="2 3" key="1">
    <citation type="submission" date="2019-11" db="EMBL/GenBank/DDBJ databases">
        <authorList>
            <person name="Holert J."/>
        </authorList>
    </citation>
    <scope>NUCLEOTIDE SEQUENCE [LARGE SCALE GENOMIC DNA]</scope>
    <source>
        <strain evidence="2">SB11_3</strain>
    </source>
</reference>
<proteinExistence type="predicted"/>
<gene>
    <name evidence="2" type="ORF">OPDIPICF_03865</name>
</gene>